<evidence type="ECO:0000256" key="1">
    <source>
        <dbReference type="SAM" id="MobiDB-lite"/>
    </source>
</evidence>
<organism evidence="2 3">
    <name type="scientific">Elysia marginata</name>
    <dbReference type="NCBI Taxonomy" id="1093978"/>
    <lineage>
        <taxon>Eukaryota</taxon>
        <taxon>Metazoa</taxon>
        <taxon>Spiralia</taxon>
        <taxon>Lophotrochozoa</taxon>
        <taxon>Mollusca</taxon>
        <taxon>Gastropoda</taxon>
        <taxon>Heterobranchia</taxon>
        <taxon>Euthyneura</taxon>
        <taxon>Panpulmonata</taxon>
        <taxon>Sacoglossa</taxon>
        <taxon>Placobranchoidea</taxon>
        <taxon>Plakobranchidae</taxon>
        <taxon>Elysia</taxon>
    </lineage>
</organism>
<accession>A0AAV4EDG7</accession>
<dbReference type="AlphaFoldDB" id="A0AAV4EDG7"/>
<dbReference type="EMBL" id="BMAT01010687">
    <property type="protein sequence ID" value="GFR58578.1"/>
    <property type="molecule type" value="Genomic_DNA"/>
</dbReference>
<comment type="caution">
    <text evidence="2">The sequence shown here is derived from an EMBL/GenBank/DDBJ whole genome shotgun (WGS) entry which is preliminary data.</text>
</comment>
<reference evidence="2 3" key="1">
    <citation type="journal article" date="2021" name="Elife">
        <title>Chloroplast acquisition without the gene transfer in kleptoplastic sea slugs, Plakobranchus ocellatus.</title>
        <authorList>
            <person name="Maeda T."/>
            <person name="Takahashi S."/>
            <person name="Yoshida T."/>
            <person name="Shimamura S."/>
            <person name="Takaki Y."/>
            <person name="Nagai Y."/>
            <person name="Toyoda A."/>
            <person name="Suzuki Y."/>
            <person name="Arimoto A."/>
            <person name="Ishii H."/>
            <person name="Satoh N."/>
            <person name="Nishiyama T."/>
            <person name="Hasebe M."/>
            <person name="Maruyama T."/>
            <person name="Minagawa J."/>
            <person name="Obokata J."/>
            <person name="Shigenobu S."/>
        </authorList>
    </citation>
    <scope>NUCLEOTIDE SEQUENCE [LARGE SCALE GENOMIC DNA]</scope>
</reference>
<keyword evidence="3" id="KW-1185">Reference proteome</keyword>
<feature type="region of interest" description="Disordered" evidence="1">
    <location>
        <begin position="61"/>
        <end position="144"/>
    </location>
</feature>
<sequence length="167" mass="18997">MDYSFPPHKAVSRLYIFPPADQSTPKQIQLIFQSITAPLPIRRSDTNILQISNTAYRQIPILQYDNDNNGNDDYSNEDDDDDDDDNDDDGDDDDDDDDDDDADDDADDEDNDDCGLNVDLPKAGHEPRTSRSESRASATRPRRQTIRLVMACRGTNVKRFEHLLYTP</sequence>
<feature type="compositionally biased region" description="Basic and acidic residues" evidence="1">
    <location>
        <begin position="122"/>
        <end position="134"/>
    </location>
</feature>
<feature type="compositionally biased region" description="Acidic residues" evidence="1">
    <location>
        <begin position="74"/>
        <end position="113"/>
    </location>
</feature>
<evidence type="ECO:0000313" key="2">
    <source>
        <dbReference type="EMBL" id="GFR58578.1"/>
    </source>
</evidence>
<protein>
    <submittedName>
        <fullName evidence="2">Uncharacterized protein</fullName>
    </submittedName>
</protein>
<dbReference type="Proteomes" id="UP000762676">
    <property type="component" value="Unassembled WGS sequence"/>
</dbReference>
<name>A0AAV4EDG7_9GAST</name>
<evidence type="ECO:0000313" key="3">
    <source>
        <dbReference type="Proteomes" id="UP000762676"/>
    </source>
</evidence>
<gene>
    <name evidence="2" type="ORF">ElyMa_005364300</name>
</gene>
<feature type="compositionally biased region" description="Low complexity" evidence="1">
    <location>
        <begin position="64"/>
        <end position="73"/>
    </location>
</feature>
<proteinExistence type="predicted"/>